<evidence type="ECO:0000256" key="11">
    <source>
        <dbReference type="SAM" id="Phobius"/>
    </source>
</evidence>
<accession>A0ABV7YK20</accession>
<reference evidence="15" key="1">
    <citation type="journal article" date="2019" name="Int. J. Syst. Evol. Microbiol.">
        <title>The Global Catalogue of Microorganisms (GCM) 10K type strain sequencing project: providing services to taxonomists for standard genome sequencing and annotation.</title>
        <authorList>
            <consortium name="The Broad Institute Genomics Platform"/>
            <consortium name="The Broad Institute Genome Sequencing Center for Infectious Disease"/>
            <person name="Wu L."/>
            <person name="Ma J."/>
        </authorList>
    </citation>
    <scope>NUCLEOTIDE SEQUENCE [LARGE SCALE GENOMIC DNA]</scope>
    <source>
        <strain evidence="15">CGMCC 4.7241</strain>
    </source>
</reference>
<organism evidence="14 15">
    <name type="scientific">Tenggerimyces flavus</name>
    <dbReference type="NCBI Taxonomy" id="1708749"/>
    <lineage>
        <taxon>Bacteria</taxon>
        <taxon>Bacillati</taxon>
        <taxon>Actinomycetota</taxon>
        <taxon>Actinomycetes</taxon>
        <taxon>Propionibacteriales</taxon>
        <taxon>Nocardioidaceae</taxon>
        <taxon>Tenggerimyces</taxon>
    </lineage>
</organism>
<sequence>MRWWRTASLRARLILIGSAGVAGGLAIGGVVLIATLSFVLQRSLDIGLDETSDEIASLIQTGELPNPIPVGRSGMTAQVLDPDQRVVAGSAAADRLVPLLRAGELRNALQGKVVVVEGERLGLRGPLRVAARSVTGDDGPRTVVVALSSSDVVDAVRIVTRSLLIAFPLLVLGLALIAWRIVGLTLRPVESLRRGAEEITGANAEGRLPVPRGQDEVHKLAVTLNDMLGRLEAARRRQESFVADAAHEFRSPLASMRTQLEVASRLASRTDWTETSADLLADVERLGRLTDDLLLLARADEGELPSPADSVDLGALVREAGPRYADARVPVTVDAPRSLALHGRADQLRRVIANLTDNAVRHATAKVALTARAEGPWAVLEVADDGPGIAEADLERVFDRFTRLDDARARDEGGAGLGLAIVRELVRLHGGSVTLSSASPGVRAVVRLPRDRSA</sequence>
<dbReference type="Gene3D" id="1.10.287.130">
    <property type="match status" value="1"/>
</dbReference>
<dbReference type="RefSeq" id="WP_205116085.1">
    <property type="nucleotide sequence ID" value="NZ_JAFBCM010000001.1"/>
</dbReference>
<evidence type="ECO:0000259" key="12">
    <source>
        <dbReference type="PROSITE" id="PS50109"/>
    </source>
</evidence>
<evidence type="ECO:0000313" key="15">
    <source>
        <dbReference type="Proteomes" id="UP001595699"/>
    </source>
</evidence>
<evidence type="ECO:0000256" key="3">
    <source>
        <dbReference type="ARBA" id="ARBA00012438"/>
    </source>
</evidence>
<dbReference type="InterPro" id="IPR005467">
    <property type="entry name" value="His_kinase_dom"/>
</dbReference>
<dbReference type="InterPro" id="IPR036890">
    <property type="entry name" value="HATPase_C_sf"/>
</dbReference>
<dbReference type="SMART" id="SM00387">
    <property type="entry name" value="HATPase_c"/>
    <property type="match status" value="1"/>
</dbReference>
<dbReference type="InterPro" id="IPR036097">
    <property type="entry name" value="HisK_dim/P_sf"/>
</dbReference>
<dbReference type="Pfam" id="PF02518">
    <property type="entry name" value="HATPase_c"/>
    <property type="match status" value="1"/>
</dbReference>
<dbReference type="SUPFAM" id="SSF158472">
    <property type="entry name" value="HAMP domain-like"/>
    <property type="match status" value="1"/>
</dbReference>
<evidence type="ECO:0000256" key="5">
    <source>
        <dbReference type="ARBA" id="ARBA00022679"/>
    </source>
</evidence>
<keyword evidence="10 11" id="KW-0472">Membrane</keyword>
<feature type="domain" description="HAMP" evidence="13">
    <location>
        <begin position="183"/>
        <end position="236"/>
    </location>
</feature>
<keyword evidence="4" id="KW-0597">Phosphoprotein</keyword>
<evidence type="ECO:0000256" key="9">
    <source>
        <dbReference type="ARBA" id="ARBA00023012"/>
    </source>
</evidence>
<dbReference type="InterPro" id="IPR004358">
    <property type="entry name" value="Sig_transdc_His_kin-like_C"/>
</dbReference>
<dbReference type="SMART" id="SM00304">
    <property type="entry name" value="HAMP"/>
    <property type="match status" value="1"/>
</dbReference>
<dbReference type="PROSITE" id="PS50885">
    <property type="entry name" value="HAMP"/>
    <property type="match status" value="1"/>
</dbReference>
<comment type="catalytic activity">
    <reaction evidence="1">
        <text>ATP + protein L-histidine = ADP + protein N-phospho-L-histidine.</text>
        <dbReference type="EC" id="2.7.13.3"/>
    </reaction>
</comment>
<evidence type="ECO:0000256" key="8">
    <source>
        <dbReference type="ARBA" id="ARBA00022989"/>
    </source>
</evidence>
<name>A0ABV7YK20_9ACTN</name>
<dbReference type="SUPFAM" id="SSF55874">
    <property type="entry name" value="ATPase domain of HSP90 chaperone/DNA topoisomerase II/histidine kinase"/>
    <property type="match status" value="1"/>
</dbReference>
<keyword evidence="15" id="KW-1185">Reference proteome</keyword>
<keyword evidence="7" id="KW-0418">Kinase</keyword>
<evidence type="ECO:0000256" key="1">
    <source>
        <dbReference type="ARBA" id="ARBA00000085"/>
    </source>
</evidence>
<dbReference type="Pfam" id="PF00672">
    <property type="entry name" value="HAMP"/>
    <property type="match status" value="1"/>
</dbReference>
<protein>
    <recommendedName>
        <fullName evidence="3">histidine kinase</fullName>
        <ecNumber evidence="3">2.7.13.3</ecNumber>
    </recommendedName>
</protein>
<dbReference type="PANTHER" id="PTHR45436">
    <property type="entry name" value="SENSOR HISTIDINE KINASE YKOH"/>
    <property type="match status" value="1"/>
</dbReference>
<evidence type="ECO:0000256" key="2">
    <source>
        <dbReference type="ARBA" id="ARBA00004236"/>
    </source>
</evidence>
<keyword evidence="6 11" id="KW-0812">Transmembrane</keyword>
<dbReference type="Pfam" id="PF00512">
    <property type="entry name" value="HisKA"/>
    <property type="match status" value="1"/>
</dbReference>
<dbReference type="CDD" id="cd06225">
    <property type="entry name" value="HAMP"/>
    <property type="match status" value="1"/>
</dbReference>
<evidence type="ECO:0000256" key="4">
    <source>
        <dbReference type="ARBA" id="ARBA00022553"/>
    </source>
</evidence>
<dbReference type="InterPro" id="IPR003660">
    <property type="entry name" value="HAMP_dom"/>
</dbReference>
<comment type="caution">
    <text evidence="14">The sequence shown here is derived from an EMBL/GenBank/DDBJ whole genome shotgun (WGS) entry which is preliminary data.</text>
</comment>
<dbReference type="SUPFAM" id="SSF47384">
    <property type="entry name" value="Homodimeric domain of signal transducing histidine kinase"/>
    <property type="match status" value="1"/>
</dbReference>
<keyword evidence="14" id="KW-0547">Nucleotide-binding</keyword>
<dbReference type="InterPro" id="IPR003661">
    <property type="entry name" value="HisK_dim/P_dom"/>
</dbReference>
<dbReference type="PRINTS" id="PR00344">
    <property type="entry name" value="BCTRLSENSOR"/>
</dbReference>
<feature type="domain" description="Histidine kinase" evidence="12">
    <location>
        <begin position="244"/>
        <end position="452"/>
    </location>
</feature>
<keyword evidence="9" id="KW-0902">Two-component regulatory system</keyword>
<feature type="transmembrane region" description="Helical" evidence="11">
    <location>
        <begin position="163"/>
        <end position="186"/>
    </location>
</feature>
<dbReference type="Gene3D" id="6.10.340.10">
    <property type="match status" value="1"/>
</dbReference>
<evidence type="ECO:0000256" key="10">
    <source>
        <dbReference type="ARBA" id="ARBA00023136"/>
    </source>
</evidence>
<dbReference type="Proteomes" id="UP001595699">
    <property type="component" value="Unassembled WGS sequence"/>
</dbReference>
<dbReference type="InterPro" id="IPR050428">
    <property type="entry name" value="TCS_sensor_his_kinase"/>
</dbReference>
<keyword evidence="5" id="KW-0808">Transferase</keyword>
<dbReference type="Gene3D" id="3.30.565.10">
    <property type="entry name" value="Histidine kinase-like ATPase, C-terminal domain"/>
    <property type="match status" value="1"/>
</dbReference>
<evidence type="ECO:0000256" key="7">
    <source>
        <dbReference type="ARBA" id="ARBA00022777"/>
    </source>
</evidence>
<gene>
    <name evidence="14" type="ORF">ACFOUW_24765</name>
</gene>
<keyword evidence="14" id="KW-0067">ATP-binding</keyword>
<dbReference type="InterPro" id="IPR003594">
    <property type="entry name" value="HATPase_dom"/>
</dbReference>
<dbReference type="SMART" id="SM00388">
    <property type="entry name" value="HisKA"/>
    <property type="match status" value="1"/>
</dbReference>
<keyword evidence="8 11" id="KW-1133">Transmembrane helix</keyword>
<comment type="subcellular location">
    <subcellularLocation>
        <location evidence="2">Cell membrane</location>
    </subcellularLocation>
</comment>
<dbReference type="EMBL" id="JBHRZH010000022">
    <property type="protein sequence ID" value="MFC3764070.1"/>
    <property type="molecule type" value="Genomic_DNA"/>
</dbReference>
<dbReference type="PROSITE" id="PS50109">
    <property type="entry name" value="HIS_KIN"/>
    <property type="match status" value="1"/>
</dbReference>
<evidence type="ECO:0000259" key="13">
    <source>
        <dbReference type="PROSITE" id="PS50885"/>
    </source>
</evidence>
<proteinExistence type="predicted"/>
<dbReference type="CDD" id="cd00082">
    <property type="entry name" value="HisKA"/>
    <property type="match status" value="1"/>
</dbReference>
<dbReference type="EC" id="2.7.13.3" evidence="3"/>
<evidence type="ECO:0000256" key="6">
    <source>
        <dbReference type="ARBA" id="ARBA00022692"/>
    </source>
</evidence>
<feature type="transmembrane region" description="Helical" evidence="11">
    <location>
        <begin position="12"/>
        <end position="40"/>
    </location>
</feature>
<dbReference type="GO" id="GO:0005524">
    <property type="term" value="F:ATP binding"/>
    <property type="evidence" value="ECO:0007669"/>
    <property type="project" value="UniProtKB-KW"/>
</dbReference>
<dbReference type="PANTHER" id="PTHR45436:SF5">
    <property type="entry name" value="SENSOR HISTIDINE KINASE TRCS"/>
    <property type="match status" value="1"/>
</dbReference>
<evidence type="ECO:0000313" key="14">
    <source>
        <dbReference type="EMBL" id="MFC3764070.1"/>
    </source>
</evidence>
<dbReference type="CDD" id="cd00075">
    <property type="entry name" value="HATPase"/>
    <property type="match status" value="1"/>
</dbReference>